<proteinExistence type="predicted"/>
<feature type="compositionally biased region" description="Basic and acidic residues" evidence="1">
    <location>
        <begin position="186"/>
        <end position="195"/>
    </location>
</feature>
<dbReference type="EMBL" id="SEOQ01000801">
    <property type="protein sequence ID" value="TFY56762.1"/>
    <property type="molecule type" value="Genomic_DNA"/>
</dbReference>
<accession>A0A4Y9Y3S5</accession>
<evidence type="ECO:0000256" key="1">
    <source>
        <dbReference type="SAM" id="MobiDB-lite"/>
    </source>
</evidence>
<dbReference type="AlphaFoldDB" id="A0A4Y9Y3S5"/>
<reference evidence="2 3" key="1">
    <citation type="submission" date="2019-02" db="EMBL/GenBank/DDBJ databases">
        <title>Genome sequencing of the rare red list fungi Dentipellis fragilis.</title>
        <authorList>
            <person name="Buettner E."/>
            <person name="Kellner H."/>
        </authorList>
    </citation>
    <scope>NUCLEOTIDE SEQUENCE [LARGE SCALE GENOMIC DNA]</scope>
    <source>
        <strain evidence="2 3">DSM 105465</strain>
    </source>
</reference>
<protein>
    <submittedName>
        <fullName evidence="2">Uncharacterized protein</fullName>
    </submittedName>
</protein>
<keyword evidence="3" id="KW-1185">Reference proteome</keyword>
<name>A0A4Y9Y3S5_9AGAM</name>
<comment type="caution">
    <text evidence="2">The sequence shown here is derived from an EMBL/GenBank/DDBJ whole genome shotgun (WGS) entry which is preliminary data.</text>
</comment>
<dbReference type="Proteomes" id="UP000298327">
    <property type="component" value="Unassembled WGS sequence"/>
</dbReference>
<organism evidence="2 3">
    <name type="scientific">Dentipellis fragilis</name>
    <dbReference type="NCBI Taxonomy" id="205917"/>
    <lineage>
        <taxon>Eukaryota</taxon>
        <taxon>Fungi</taxon>
        <taxon>Dikarya</taxon>
        <taxon>Basidiomycota</taxon>
        <taxon>Agaricomycotina</taxon>
        <taxon>Agaricomycetes</taxon>
        <taxon>Russulales</taxon>
        <taxon>Hericiaceae</taxon>
        <taxon>Dentipellis</taxon>
    </lineage>
</organism>
<sequence>MSKAACVRQRQQAWARDKCDAAESTLPLSTSQADGCTMFTPRHLRRPRDPWDPRIVCLHVRGIRIPIQLWRNIDILYPVSCILYPGFELRRRHTSVFGPVFQQQQQPKRSLQTPSNSLFPYPFPFPPQTTEVTVRTHVRVGRSSMHGNWHIATVVDITNDIVILVRHAAAMVRKARGRRAPLPTDDPSHRARDNGRTGVQYPREKSTHIGRMNVSEYA</sequence>
<evidence type="ECO:0000313" key="2">
    <source>
        <dbReference type="EMBL" id="TFY56762.1"/>
    </source>
</evidence>
<gene>
    <name evidence="2" type="ORF">EVG20_g8803</name>
</gene>
<feature type="region of interest" description="Disordered" evidence="1">
    <location>
        <begin position="174"/>
        <end position="218"/>
    </location>
</feature>
<evidence type="ECO:0000313" key="3">
    <source>
        <dbReference type="Proteomes" id="UP000298327"/>
    </source>
</evidence>